<feature type="binding site" evidence="4">
    <location>
        <position position="31"/>
    </location>
    <ligand>
        <name>S-methyl-5'-thioadenosine</name>
        <dbReference type="ChEBI" id="CHEBI:17509"/>
    </ligand>
</feature>
<reference evidence="9" key="1">
    <citation type="submission" date="2020-08" db="EMBL/GenBank/DDBJ databases">
        <title>Genome public.</title>
        <authorList>
            <person name="Liu C."/>
            <person name="Sun Q."/>
        </authorList>
    </citation>
    <scope>NUCLEOTIDE SEQUENCE</scope>
    <source>
        <strain evidence="9">BX21</strain>
    </source>
</reference>
<comment type="pathway">
    <text evidence="4">Amine and polyamine biosynthesis; spermidine biosynthesis; spermidine from putrescine: step 1/1.</text>
</comment>
<dbReference type="EMBL" id="JACRTG010000017">
    <property type="protein sequence ID" value="MBC8587966.1"/>
    <property type="molecule type" value="Genomic_DNA"/>
</dbReference>
<dbReference type="Pfam" id="PF17284">
    <property type="entry name" value="Spermine_synt_N"/>
    <property type="match status" value="1"/>
</dbReference>
<evidence type="ECO:0000256" key="4">
    <source>
        <dbReference type="HAMAP-Rule" id="MF_00198"/>
    </source>
</evidence>
<dbReference type="PANTHER" id="PTHR11558:SF11">
    <property type="entry name" value="SPERMIDINE SYNTHASE"/>
    <property type="match status" value="1"/>
</dbReference>
<feature type="domain" description="PABS" evidence="8">
    <location>
        <begin position="2"/>
        <end position="237"/>
    </location>
</feature>
<dbReference type="NCBIfam" id="TIGR00417">
    <property type="entry name" value="speE"/>
    <property type="match status" value="1"/>
</dbReference>
<keyword evidence="10" id="KW-1185">Reference proteome</keyword>
<dbReference type="GO" id="GO:0004766">
    <property type="term" value="F:spermidine synthase activity"/>
    <property type="evidence" value="ECO:0007669"/>
    <property type="project" value="UniProtKB-UniRule"/>
</dbReference>
<evidence type="ECO:0000256" key="7">
    <source>
        <dbReference type="RuleBase" id="RU003837"/>
    </source>
</evidence>
<dbReference type="SUPFAM" id="SSF53335">
    <property type="entry name" value="S-adenosyl-L-methionine-dependent methyltransferases"/>
    <property type="match status" value="1"/>
</dbReference>
<dbReference type="GO" id="GO:0005829">
    <property type="term" value="C:cytosol"/>
    <property type="evidence" value="ECO:0007669"/>
    <property type="project" value="TreeGrafter"/>
</dbReference>
<keyword evidence="3 4" id="KW-0620">Polyamine biosynthesis</keyword>
<dbReference type="PROSITE" id="PS01330">
    <property type="entry name" value="PABS_1"/>
    <property type="match status" value="1"/>
</dbReference>
<dbReference type="InterPro" id="IPR037163">
    <property type="entry name" value="Spermidine_synt_N_sf"/>
</dbReference>
<keyword evidence="2 4" id="KW-0808">Transferase</keyword>
<dbReference type="InterPro" id="IPR035246">
    <property type="entry name" value="Spermidine_synt_N"/>
</dbReference>
<feature type="binding site" evidence="4">
    <location>
        <begin position="137"/>
        <end position="138"/>
    </location>
    <ligand>
        <name>S-methyl-5'-thioadenosine</name>
        <dbReference type="ChEBI" id="CHEBI:17509"/>
    </ligand>
</feature>
<dbReference type="InterPro" id="IPR030374">
    <property type="entry name" value="PABS"/>
</dbReference>
<accession>A0A926ESB8</accession>
<dbReference type="InterPro" id="IPR001045">
    <property type="entry name" value="Spermi_synthase"/>
</dbReference>
<dbReference type="PANTHER" id="PTHR11558">
    <property type="entry name" value="SPERMIDINE/SPERMINE SYNTHASE"/>
    <property type="match status" value="1"/>
</dbReference>
<organism evidence="9 10">
    <name type="scientific">Paratissierella segnis</name>
    <dbReference type="NCBI Taxonomy" id="2763679"/>
    <lineage>
        <taxon>Bacteria</taxon>
        <taxon>Bacillati</taxon>
        <taxon>Bacillota</taxon>
        <taxon>Tissierellia</taxon>
        <taxon>Tissierellales</taxon>
        <taxon>Tissierellaceae</taxon>
        <taxon>Paratissierella</taxon>
    </lineage>
</organism>
<feature type="binding site" evidence="4">
    <location>
        <position position="162"/>
    </location>
    <ligand>
        <name>S-methyl-5'-thioadenosine</name>
        <dbReference type="ChEBI" id="CHEBI:17509"/>
    </ligand>
</feature>
<evidence type="ECO:0000259" key="8">
    <source>
        <dbReference type="PROSITE" id="PS51006"/>
    </source>
</evidence>
<dbReference type="Gene3D" id="2.30.140.10">
    <property type="entry name" value="Spermidine synthase, tetramerisation domain"/>
    <property type="match status" value="1"/>
</dbReference>
<feature type="binding site" evidence="4">
    <location>
        <position position="106"/>
    </location>
    <ligand>
        <name>S-methyl-5'-thioadenosine</name>
        <dbReference type="ChEBI" id="CHEBI:17509"/>
    </ligand>
</feature>
<comment type="caution">
    <text evidence="9">The sequence shown here is derived from an EMBL/GenBank/DDBJ whole genome shotgun (WGS) entry which is preliminary data.</text>
</comment>
<protein>
    <recommendedName>
        <fullName evidence="4">Polyamine aminopropyltransferase</fullName>
    </recommendedName>
    <alternativeName>
        <fullName evidence="4">Putrescine aminopropyltransferase</fullName>
        <shortName evidence="4">PAPT</shortName>
    </alternativeName>
    <alternativeName>
        <fullName evidence="4">Spermidine synthase</fullName>
        <shortName evidence="4">SPDS</shortName>
        <shortName evidence="4">SPDSY</shortName>
        <ecNumber evidence="4">2.5.1.16</ecNumber>
    </alternativeName>
</protein>
<evidence type="ECO:0000256" key="3">
    <source>
        <dbReference type="ARBA" id="ARBA00023115"/>
    </source>
</evidence>
<evidence type="ECO:0000256" key="6">
    <source>
        <dbReference type="RuleBase" id="RU003836"/>
    </source>
</evidence>
<dbReference type="PROSITE" id="PS51006">
    <property type="entry name" value="PABS_2"/>
    <property type="match status" value="1"/>
</dbReference>
<evidence type="ECO:0000313" key="10">
    <source>
        <dbReference type="Proteomes" id="UP000601171"/>
    </source>
</evidence>
<dbReference type="GO" id="GO:0008295">
    <property type="term" value="P:spermidine biosynthetic process"/>
    <property type="evidence" value="ECO:0007669"/>
    <property type="project" value="UniProtKB-UniRule"/>
</dbReference>
<dbReference type="InterPro" id="IPR030373">
    <property type="entry name" value="PABS_CS"/>
</dbReference>
<dbReference type="HAMAP" id="MF_00198">
    <property type="entry name" value="Spermidine_synth"/>
    <property type="match status" value="1"/>
</dbReference>
<dbReference type="Proteomes" id="UP000601171">
    <property type="component" value="Unassembled WGS sequence"/>
</dbReference>
<feature type="binding site" evidence="4">
    <location>
        <position position="62"/>
    </location>
    <ligand>
        <name>spermidine</name>
        <dbReference type="ChEBI" id="CHEBI:57834"/>
    </ligand>
</feature>
<dbReference type="InterPro" id="IPR029063">
    <property type="entry name" value="SAM-dependent_MTases_sf"/>
</dbReference>
<comment type="similarity">
    <text evidence="1 4 6">Belongs to the spermidine/spermine synthase family.</text>
</comment>
<evidence type="ECO:0000313" key="9">
    <source>
        <dbReference type="EMBL" id="MBC8587966.1"/>
    </source>
</evidence>
<comment type="function">
    <text evidence="4">Catalyzes the irreversible transfer of a propylamine group from the amino donor S-adenosylmethioninamine (decarboxy-AdoMet) to putrescine (1,4-diaminobutane) to yield spermidine.</text>
</comment>
<dbReference type="Pfam" id="PF01564">
    <property type="entry name" value="Spermine_synth"/>
    <property type="match status" value="1"/>
</dbReference>
<dbReference type="EC" id="2.5.1.16" evidence="4"/>
<feature type="binding site" evidence="4">
    <location>
        <begin position="155"/>
        <end position="158"/>
    </location>
    <ligand>
        <name>spermidine</name>
        <dbReference type="ChEBI" id="CHEBI:57834"/>
    </ligand>
</feature>
<keyword evidence="4 7" id="KW-0745">Spermidine biosynthesis</keyword>
<name>A0A926ESB8_9FIRM</name>
<dbReference type="CDD" id="cd02440">
    <property type="entry name" value="AdoMet_MTases"/>
    <property type="match status" value="1"/>
</dbReference>
<sequence>MTIWYSENYTENCKFDIKVNRHIYSEQTPFQKIDFFESEEFGTFFTLDGFMMVNEKDEFIYHEMIVHVPMAVNPEIKRVLVIGGGDGGTVRELTRYEGIELIDLVEIDERVVRLCQEYLPITASKLDDSRVRMHFEDGIEFVKKYDGYYDLIIVDSTDPIGPGEGLFTIDFYNNCYKALNDRGILINQHESPYYENDAQEMKRAHAKLKNIFEITKVYQYHMPTYASGHWLFGFASKVYDPISDHKDKEWERLGLITKYYNSNIHVGSFMLPTYVQKMLENAQI</sequence>
<feature type="binding site" evidence="4">
    <location>
        <position position="86"/>
    </location>
    <ligand>
        <name>spermidine</name>
        <dbReference type="ChEBI" id="CHEBI:57834"/>
    </ligand>
</feature>
<dbReference type="NCBIfam" id="NF002010">
    <property type="entry name" value="PRK00811.1"/>
    <property type="match status" value="1"/>
</dbReference>
<gene>
    <name evidence="4 9" type="primary">speE</name>
    <name evidence="9" type="ORF">H8707_06915</name>
</gene>
<evidence type="ECO:0000256" key="2">
    <source>
        <dbReference type="ARBA" id="ARBA00022679"/>
    </source>
</evidence>
<proteinExistence type="inferred from homology"/>
<comment type="catalytic activity">
    <reaction evidence="4 7">
        <text>S-adenosyl 3-(methylsulfanyl)propylamine + putrescine = S-methyl-5'-thioadenosine + spermidine + H(+)</text>
        <dbReference type="Rhea" id="RHEA:12721"/>
        <dbReference type="ChEBI" id="CHEBI:15378"/>
        <dbReference type="ChEBI" id="CHEBI:17509"/>
        <dbReference type="ChEBI" id="CHEBI:57443"/>
        <dbReference type="ChEBI" id="CHEBI:57834"/>
        <dbReference type="ChEBI" id="CHEBI:326268"/>
        <dbReference type="EC" id="2.5.1.16"/>
    </reaction>
</comment>
<feature type="active site" description="Proton acceptor" evidence="4 5">
    <location>
        <position position="155"/>
    </location>
</feature>
<comment type="subunit">
    <text evidence="4">Homodimer or homotetramer.</text>
</comment>
<dbReference type="Gene3D" id="3.40.50.150">
    <property type="entry name" value="Vaccinia Virus protein VP39"/>
    <property type="match status" value="1"/>
</dbReference>
<evidence type="ECO:0000256" key="1">
    <source>
        <dbReference type="ARBA" id="ARBA00007867"/>
    </source>
</evidence>
<dbReference type="AlphaFoldDB" id="A0A926ESB8"/>
<evidence type="ECO:0000256" key="5">
    <source>
        <dbReference type="PROSITE-ProRule" id="PRU00354"/>
    </source>
</evidence>